<dbReference type="AlphaFoldDB" id="A0A0N4UT24"/>
<protein>
    <submittedName>
        <fullName evidence="3">DUF148 domain-containing protein</fullName>
    </submittedName>
</protein>
<reference evidence="1 2" key="2">
    <citation type="submission" date="2018-10" db="EMBL/GenBank/DDBJ databases">
        <authorList>
            <consortium name="Pathogen Informatics"/>
        </authorList>
    </citation>
    <scope>NUCLEOTIDE SEQUENCE [LARGE SCALE GENOMIC DNA]</scope>
</reference>
<evidence type="ECO:0000313" key="2">
    <source>
        <dbReference type="Proteomes" id="UP000274131"/>
    </source>
</evidence>
<dbReference type="OrthoDB" id="5822489at2759"/>
<gene>
    <name evidence="1" type="ORF">EVEC_LOCUS239</name>
</gene>
<evidence type="ECO:0000313" key="3">
    <source>
        <dbReference type="WBParaSite" id="EVEC_0000033301-mRNA-1"/>
    </source>
</evidence>
<dbReference type="WBParaSite" id="EVEC_0000033301-mRNA-1">
    <property type="protein sequence ID" value="EVEC_0000033301-mRNA-1"/>
    <property type="gene ID" value="EVEC_0000033301"/>
</dbReference>
<organism evidence="3">
    <name type="scientific">Enterobius vermicularis</name>
    <name type="common">Human pinworm</name>
    <dbReference type="NCBI Taxonomy" id="51028"/>
    <lineage>
        <taxon>Eukaryota</taxon>
        <taxon>Metazoa</taxon>
        <taxon>Ecdysozoa</taxon>
        <taxon>Nematoda</taxon>
        <taxon>Chromadorea</taxon>
        <taxon>Rhabditida</taxon>
        <taxon>Spirurina</taxon>
        <taxon>Oxyuridomorpha</taxon>
        <taxon>Oxyuroidea</taxon>
        <taxon>Oxyuridae</taxon>
        <taxon>Enterobius</taxon>
    </lineage>
</organism>
<accession>A0A0N4UT24</accession>
<evidence type="ECO:0000313" key="1">
    <source>
        <dbReference type="EMBL" id="VDD85096.1"/>
    </source>
</evidence>
<sequence length="147" mass="17255">MRRVLAVAIMLGVAFTSATHYYSAVEMLRRFVNNPADAALLSTLMFDWYTPRSEIQQQVEAVVQRQPEDVQQIYRAALQRQENQQNYTYQRRLDWLQLRGVSQSVIDAQNEMYLIDNDMSLSMLEAQDRKRAVYGNLTFAERRQFHG</sequence>
<proteinExistence type="predicted"/>
<name>A0A0N4UT24_ENTVE</name>
<dbReference type="Proteomes" id="UP000274131">
    <property type="component" value="Unassembled WGS sequence"/>
</dbReference>
<keyword evidence="2" id="KW-1185">Reference proteome</keyword>
<dbReference type="EMBL" id="UXUI01000185">
    <property type="protein sequence ID" value="VDD85096.1"/>
    <property type="molecule type" value="Genomic_DNA"/>
</dbReference>
<reference evidence="3" key="1">
    <citation type="submission" date="2017-02" db="UniProtKB">
        <authorList>
            <consortium name="WormBaseParasite"/>
        </authorList>
    </citation>
    <scope>IDENTIFICATION</scope>
</reference>